<evidence type="ECO:0000259" key="8">
    <source>
        <dbReference type="PROSITE" id="PS51352"/>
    </source>
</evidence>
<evidence type="ECO:0000313" key="10">
    <source>
        <dbReference type="Proteomes" id="UP001524547"/>
    </source>
</evidence>
<organism evidence="9 10">
    <name type="scientific">Rhizosaccharibacter radicis</name>
    <dbReference type="NCBI Taxonomy" id="2782605"/>
    <lineage>
        <taxon>Bacteria</taxon>
        <taxon>Pseudomonadati</taxon>
        <taxon>Pseudomonadota</taxon>
        <taxon>Alphaproteobacteria</taxon>
        <taxon>Acetobacterales</taxon>
        <taxon>Acetobacteraceae</taxon>
        <taxon>Rhizosaccharibacter</taxon>
    </lineage>
</organism>
<reference evidence="9 10" key="1">
    <citation type="submission" date="2022-06" db="EMBL/GenBank/DDBJ databases">
        <title>Rhizosaccharibacter gen. nov. sp. nov. KSS12, endophytic bacteria isolated from sugarcane.</title>
        <authorList>
            <person name="Pitiwittayakul N."/>
        </authorList>
    </citation>
    <scope>NUCLEOTIDE SEQUENCE [LARGE SCALE GENOMIC DNA]</scope>
    <source>
        <strain evidence="9 10">KSS12</strain>
    </source>
</reference>
<comment type="caution">
    <text evidence="9">The sequence shown here is derived from an EMBL/GenBank/DDBJ whole genome shotgun (WGS) entry which is preliminary data.</text>
</comment>
<accession>A0ABT1W078</accession>
<keyword evidence="5" id="KW-0676">Redox-active center</keyword>
<dbReference type="RefSeq" id="WP_422920769.1">
    <property type="nucleotide sequence ID" value="NZ_JAMZEJ010000009.1"/>
</dbReference>
<dbReference type="InterPro" id="IPR036249">
    <property type="entry name" value="Thioredoxin-like_sf"/>
</dbReference>
<keyword evidence="10" id="KW-1185">Reference proteome</keyword>
<evidence type="ECO:0000256" key="3">
    <source>
        <dbReference type="ARBA" id="ARBA00022982"/>
    </source>
</evidence>
<name>A0ABT1W078_9PROT</name>
<dbReference type="EMBL" id="JAMZEJ010000009">
    <property type="protein sequence ID" value="MCQ8242011.1"/>
    <property type="molecule type" value="Genomic_DNA"/>
</dbReference>
<dbReference type="SUPFAM" id="SSF52833">
    <property type="entry name" value="Thioredoxin-like"/>
    <property type="match status" value="1"/>
</dbReference>
<keyword evidence="2" id="KW-0813">Transport</keyword>
<dbReference type="PRINTS" id="PR00421">
    <property type="entry name" value="THIOREDOXIN"/>
</dbReference>
<dbReference type="InterPro" id="IPR013766">
    <property type="entry name" value="Thioredoxin_domain"/>
</dbReference>
<dbReference type="PANTHER" id="PTHR45663">
    <property type="entry name" value="GEO12009P1"/>
    <property type="match status" value="1"/>
</dbReference>
<comment type="similarity">
    <text evidence="1 7">Belongs to the thioredoxin family.</text>
</comment>
<dbReference type="CDD" id="cd02947">
    <property type="entry name" value="TRX_family"/>
    <property type="match status" value="1"/>
</dbReference>
<evidence type="ECO:0000256" key="4">
    <source>
        <dbReference type="ARBA" id="ARBA00023157"/>
    </source>
</evidence>
<dbReference type="Gene3D" id="3.40.30.10">
    <property type="entry name" value="Glutaredoxin"/>
    <property type="match status" value="1"/>
</dbReference>
<sequence length="109" mass="11800">MSENTVAVSDETFDTDVLQSKGAVLVDFWATWCGPCKMIAPALEEIGAEFKDQLTVAKVDIDQNPMTPNTYGVRGVPTLILFKDGKPAATKVGALPKSQLKEWVRSSLA</sequence>
<evidence type="ECO:0000256" key="2">
    <source>
        <dbReference type="ARBA" id="ARBA00022448"/>
    </source>
</evidence>
<dbReference type="Proteomes" id="UP001524547">
    <property type="component" value="Unassembled WGS sequence"/>
</dbReference>
<evidence type="ECO:0000256" key="6">
    <source>
        <dbReference type="NCBIfam" id="TIGR01068"/>
    </source>
</evidence>
<dbReference type="NCBIfam" id="NF006898">
    <property type="entry name" value="PRK09381.1"/>
    <property type="match status" value="1"/>
</dbReference>
<evidence type="ECO:0000256" key="5">
    <source>
        <dbReference type="ARBA" id="ARBA00023284"/>
    </source>
</evidence>
<protein>
    <recommendedName>
        <fullName evidence="6 7">Thioredoxin</fullName>
    </recommendedName>
</protein>
<dbReference type="PROSITE" id="PS51352">
    <property type="entry name" value="THIOREDOXIN_2"/>
    <property type="match status" value="1"/>
</dbReference>
<evidence type="ECO:0000313" key="9">
    <source>
        <dbReference type="EMBL" id="MCQ8242011.1"/>
    </source>
</evidence>
<dbReference type="PIRSF" id="PIRSF000077">
    <property type="entry name" value="Thioredoxin"/>
    <property type="match status" value="1"/>
</dbReference>
<keyword evidence="3" id="KW-0249">Electron transport</keyword>
<dbReference type="PROSITE" id="PS00194">
    <property type="entry name" value="THIOREDOXIN_1"/>
    <property type="match status" value="1"/>
</dbReference>
<dbReference type="PANTHER" id="PTHR45663:SF11">
    <property type="entry name" value="GEO12009P1"/>
    <property type="match status" value="1"/>
</dbReference>
<dbReference type="Pfam" id="PF00085">
    <property type="entry name" value="Thioredoxin"/>
    <property type="match status" value="1"/>
</dbReference>
<evidence type="ECO:0000256" key="7">
    <source>
        <dbReference type="PIRNR" id="PIRNR000077"/>
    </source>
</evidence>
<dbReference type="NCBIfam" id="TIGR01068">
    <property type="entry name" value="thioredoxin"/>
    <property type="match status" value="1"/>
</dbReference>
<keyword evidence="4" id="KW-1015">Disulfide bond</keyword>
<gene>
    <name evidence="9" type="primary">trxA</name>
    <name evidence="9" type="ORF">NFI88_14315</name>
</gene>
<feature type="domain" description="Thioredoxin" evidence="8">
    <location>
        <begin position="1"/>
        <end position="109"/>
    </location>
</feature>
<proteinExistence type="inferred from homology"/>
<dbReference type="InterPro" id="IPR017937">
    <property type="entry name" value="Thioredoxin_CS"/>
</dbReference>
<evidence type="ECO:0000256" key="1">
    <source>
        <dbReference type="ARBA" id="ARBA00008987"/>
    </source>
</evidence>
<dbReference type="InterPro" id="IPR005746">
    <property type="entry name" value="Thioredoxin"/>
</dbReference>